<dbReference type="Ensembl" id="ENSMGAT00000022652.1">
    <property type="protein sequence ID" value="ENSMGAP00000034174.1"/>
    <property type="gene ID" value="ENSMGAG00000018442.1"/>
</dbReference>
<dbReference type="PANTHER" id="PTHR17384">
    <property type="entry name" value="P-SELECTIN GLYCOPROTEIN LIGAND-1"/>
    <property type="match status" value="1"/>
</dbReference>
<dbReference type="AlphaFoldDB" id="A0A803YQX6"/>
<dbReference type="PANTHER" id="PTHR17384:SF7">
    <property type="entry name" value="P-SELECTIN GLYCOPROTEIN LIGAND 1"/>
    <property type="match status" value="1"/>
</dbReference>
<evidence type="ECO:0000313" key="3">
    <source>
        <dbReference type="Ensembl" id="ENSMGAP00000034174.1"/>
    </source>
</evidence>
<feature type="region of interest" description="Disordered" evidence="1">
    <location>
        <begin position="256"/>
        <end position="340"/>
    </location>
</feature>
<name>A0A803YQX6_MELGA</name>
<dbReference type="GeneTree" id="ENSGT01030000235326"/>
<keyword evidence="4" id="KW-1185">Reference proteome</keyword>
<feature type="compositionally biased region" description="Polar residues" evidence="1">
    <location>
        <begin position="112"/>
        <end position="123"/>
    </location>
</feature>
<protein>
    <recommendedName>
        <fullName evidence="5">Selectin P ligand</fullName>
    </recommendedName>
</protein>
<reference evidence="3" key="3">
    <citation type="submission" date="2025-09" db="UniProtKB">
        <authorList>
            <consortium name="Ensembl"/>
        </authorList>
    </citation>
    <scope>IDENTIFICATION</scope>
</reference>
<feature type="compositionally biased region" description="Polar residues" evidence="1">
    <location>
        <begin position="203"/>
        <end position="228"/>
    </location>
</feature>
<dbReference type="InParanoid" id="A0A803YQX6"/>
<keyword evidence="2" id="KW-0812">Transmembrane</keyword>
<dbReference type="Proteomes" id="UP000001645">
    <property type="component" value="Chromosome 17"/>
</dbReference>
<organism evidence="3 4">
    <name type="scientific">Meleagris gallopavo</name>
    <name type="common">Wild turkey</name>
    <dbReference type="NCBI Taxonomy" id="9103"/>
    <lineage>
        <taxon>Eukaryota</taxon>
        <taxon>Metazoa</taxon>
        <taxon>Chordata</taxon>
        <taxon>Craniata</taxon>
        <taxon>Vertebrata</taxon>
        <taxon>Euteleostomi</taxon>
        <taxon>Archelosauria</taxon>
        <taxon>Archosauria</taxon>
        <taxon>Dinosauria</taxon>
        <taxon>Saurischia</taxon>
        <taxon>Theropoda</taxon>
        <taxon>Coelurosauria</taxon>
        <taxon>Aves</taxon>
        <taxon>Neognathae</taxon>
        <taxon>Galloanserae</taxon>
        <taxon>Galliformes</taxon>
        <taxon>Phasianidae</taxon>
        <taxon>Meleagridinae</taxon>
        <taxon>Meleagris</taxon>
    </lineage>
</organism>
<proteinExistence type="predicted"/>
<reference evidence="3 4" key="1">
    <citation type="journal article" date="2010" name="PLoS Biol.">
        <title>Multi-platform next-generation sequencing of the domestic turkey (Meleagris gallopavo): genome assembly and analysis.</title>
        <authorList>
            <person name="Dalloul R.A."/>
            <person name="Long J.A."/>
            <person name="Zimin A.V."/>
            <person name="Aslam L."/>
            <person name="Beal K."/>
            <person name="Blomberg L.A."/>
            <person name="Bouffard P."/>
            <person name="Burt D.W."/>
            <person name="Crasta O."/>
            <person name="Crooijmans R.P."/>
            <person name="Cooper K."/>
            <person name="Coulombe R.A."/>
            <person name="De S."/>
            <person name="Delany M.E."/>
            <person name="Dodgson J.B."/>
            <person name="Dong J.J."/>
            <person name="Evans C."/>
            <person name="Frederickson K.M."/>
            <person name="Flicek P."/>
            <person name="Florea L."/>
            <person name="Folkerts O."/>
            <person name="Groenen M.A."/>
            <person name="Harkins T.T."/>
            <person name="Herrero J."/>
            <person name="Hoffmann S."/>
            <person name="Megens H.J."/>
            <person name="Jiang A."/>
            <person name="de Jong P."/>
            <person name="Kaiser P."/>
            <person name="Kim H."/>
            <person name="Kim K.W."/>
            <person name="Kim S."/>
            <person name="Langenberger D."/>
            <person name="Lee M.K."/>
            <person name="Lee T."/>
            <person name="Mane S."/>
            <person name="Marcais G."/>
            <person name="Marz M."/>
            <person name="McElroy A.P."/>
            <person name="Modise T."/>
            <person name="Nefedov M."/>
            <person name="Notredame C."/>
            <person name="Paton I.R."/>
            <person name="Payne W.S."/>
            <person name="Pertea G."/>
            <person name="Prickett D."/>
            <person name="Puiu D."/>
            <person name="Qioa D."/>
            <person name="Raineri E."/>
            <person name="Ruffier M."/>
            <person name="Salzberg S.L."/>
            <person name="Schatz M.C."/>
            <person name="Scheuring C."/>
            <person name="Schmidt C.J."/>
            <person name="Schroeder S."/>
            <person name="Searle S.M."/>
            <person name="Smith E.J."/>
            <person name="Smith J."/>
            <person name="Sonstegard T.S."/>
            <person name="Stadler P.F."/>
            <person name="Tafer H."/>
            <person name="Tu Z.J."/>
            <person name="Van Tassell C.P."/>
            <person name="Vilella A.J."/>
            <person name="Williams K.P."/>
            <person name="Yorke J.A."/>
            <person name="Zhang L."/>
            <person name="Zhang H.B."/>
            <person name="Zhang X."/>
            <person name="Zhang Y."/>
            <person name="Reed K.M."/>
        </authorList>
    </citation>
    <scope>NUCLEOTIDE SEQUENCE [LARGE SCALE GENOMIC DNA]</scope>
</reference>
<gene>
    <name evidence="3" type="primary">SELPLG</name>
</gene>
<dbReference type="InterPro" id="IPR026195">
    <property type="entry name" value="PSGL-1"/>
</dbReference>
<reference evidence="3" key="2">
    <citation type="submission" date="2025-08" db="UniProtKB">
        <authorList>
            <consortium name="Ensembl"/>
        </authorList>
    </citation>
    <scope>IDENTIFICATION</scope>
</reference>
<accession>A0A803YQX6</accession>
<keyword evidence="2" id="KW-1133">Transmembrane helix</keyword>
<feature type="region of interest" description="Disordered" evidence="1">
    <location>
        <begin position="185"/>
        <end position="242"/>
    </location>
</feature>
<evidence type="ECO:0000256" key="2">
    <source>
        <dbReference type="SAM" id="Phobius"/>
    </source>
</evidence>
<dbReference type="GO" id="GO:0005886">
    <property type="term" value="C:plasma membrane"/>
    <property type="evidence" value="ECO:0007669"/>
    <property type="project" value="TreeGrafter"/>
</dbReference>
<feature type="region of interest" description="Disordered" evidence="1">
    <location>
        <begin position="97"/>
        <end position="125"/>
    </location>
</feature>
<keyword evidence="2" id="KW-0472">Membrane</keyword>
<evidence type="ECO:0008006" key="5">
    <source>
        <dbReference type="Google" id="ProtNLM"/>
    </source>
</evidence>
<feature type="compositionally biased region" description="Polar residues" evidence="1">
    <location>
        <begin position="328"/>
        <end position="340"/>
    </location>
</feature>
<dbReference type="GO" id="GO:0050901">
    <property type="term" value="P:leukocyte tethering or rolling"/>
    <property type="evidence" value="ECO:0007669"/>
    <property type="project" value="TreeGrafter"/>
</dbReference>
<evidence type="ECO:0000313" key="4">
    <source>
        <dbReference type="Proteomes" id="UP000001645"/>
    </source>
</evidence>
<feature type="compositionally biased region" description="Polar residues" evidence="1">
    <location>
        <begin position="270"/>
        <end position="319"/>
    </location>
</feature>
<sequence>MLSFPLRQPSCTHSSHSSVSITARFPFPASPLPFASSLCSGGGASFHPSPVSSPGPMALGYTMLLALLLSTLQDCRPRPMEQGLQWVWGAGEQTLAEPPLPSRRRRADVGPHSTTVMPVNNDTAFPGRDTLMGMEPGNTTGQPKPLVVTTTGQMDDSPEPHAWLDMEADNTSSQALVLTTVDSLDETDSPQSQLLGTKPPSQPDNTTRQAKASPVTTANPLNETNTPEPTVPLGTELPPKINDSTSQAKALEVTTMDPSDEIDSPETAPGTASQSGSTAVPNQLMESTGHGTDGTVTSDMDVSTEPDSSLLPTTTFSKKSGSHPPWEVNTTPLSMKPWGTTTSEPSDDLWDNSSLMNKCLLAILLLALVAGFFMVCTAVLGTLLWRRVRTARRQLGPTEMICISSLLPDSERAANNGPRRGIPVRHRLLIDASSEADGDNLTLSSFLPEHS</sequence>
<evidence type="ECO:0000256" key="1">
    <source>
        <dbReference type="SAM" id="MobiDB-lite"/>
    </source>
</evidence>
<feature type="transmembrane region" description="Helical" evidence="2">
    <location>
        <begin position="360"/>
        <end position="385"/>
    </location>
</feature>